<dbReference type="EMBL" id="BNCJ01000012">
    <property type="protein sequence ID" value="GHF61096.1"/>
    <property type="molecule type" value="Genomic_DNA"/>
</dbReference>
<reference evidence="6" key="2">
    <citation type="submission" date="2020-09" db="EMBL/GenBank/DDBJ databases">
        <authorList>
            <person name="Sun Q."/>
            <person name="Kim S."/>
        </authorList>
    </citation>
    <scope>NUCLEOTIDE SEQUENCE</scope>
    <source>
        <strain evidence="6">KCTC 42650</strain>
    </source>
</reference>
<comment type="caution">
    <text evidence="6">The sequence shown here is derived from an EMBL/GenBank/DDBJ whole genome shotgun (WGS) entry which is preliminary data.</text>
</comment>
<comment type="subcellular location">
    <subcellularLocation>
        <location evidence="1">Periplasm</location>
    </subcellularLocation>
</comment>
<dbReference type="InterPro" id="IPR015168">
    <property type="entry name" value="SsuA/THI5"/>
</dbReference>
<evidence type="ECO:0000256" key="2">
    <source>
        <dbReference type="ARBA" id="ARBA00010742"/>
    </source>
</evidence>
<keyword evidence="7" id="KW-1185">Reference proteome</keyword>
<protein>
    <submittedName>
        <fullName evidence="6">Taurine ABC transporter substrate-binding protein</fullName>
    </submittedName>
</protein>
<feature type="domain" description="SsuA/THI5-like" evidence="5">
    <location>
        <begin position="65"/>
        <end position="254"/>
    </location>
</feature>
<reference evidence="6" key="1">
    <citation type="journal article" date="2014" name="Int. J. Syst. Evol. Microbiol.">
        <title>Complete genome sequence of Corynebacterium casei LMG S-19264T (=DSM 44701T), isolated from a smear-ripened cheese.</title>
        <authorList>
            <consortium name="US DOE Joint Genome Institute (JGI-PGF)"/>
            <person name="Walter F."/>
            <person name="Albersmeier A."/>
            <person name="Kalinowski J."/>
            <person name="Ruckert C."/>
        </authorList>
    </citation>
    <scope>NUCLEOTIDE SEQUENCE</scope>
    <source>
        <strain evidence="6">KCTC 42650</strain>
    </source>
</reference>
<evidence type="ECO:0000313" key="6">
    <source>
        <dbReference type="EMBL" id="GHF61096.1"/>
    </source>
</evidence>
<feature type="signal peptide" evidence="4">
    <location>
        <begin position="1"/>
        <end position="37"/>
    </location>
</feature>
<evidence type="ECO:0000313" key="7">
    <source>
        <dbReference type="Proteomes" id="UP000626220"/>
    </source>
</evidence>
<dbReference type="AlphaFoldDB" id="A0A8J3GZE8"/>
<evidence type="ECO:0000256" key="1">
    <source>
        <dbReference type="ARBA" id="ARBA00004418"/>
    </source>
</evidence>
<dbReference type="GO" id="GO:0042597">
    <property type="term" value="C:periplasmic space"/>
    <property type="evidence" value="ECO:0007669"/>
    <property type="project" value="UniProtKB-SubCell"/>
</dbReference>
<dbReference type="SUPFAM" id="SSF53850">
    <property type="entry name" value="Periplasmic binding protein-like II"/>
    <property type="match status" value="1"/>
</dbReference>
<dbReference type="GO" id="GO:0042918">
    <property type="term" value="P:alkanesulfonate transmembrane transport"/>
    <property type="evidence" value="ECO:0007669"/>
    <property type="project" value="TreeGrafter"/>
</dbReference>
<evidence type="ECO:0000256" key="4">
    <source>
        <dbReference type="SAM" id="SignalP"/>
    </source>
</evidence>
<keyword evidence="3 4" id="KW-0732">Signal</keyword>
<feature type="chain" id="PRO_5035236251" evidence="4">
    <location>
        <begin position="38"/>
        <end position="343"/>
    </location>
</feature>
<organism evidence="6 7">
    <name type="scientific">Seohaeicola zhoushanensis</name>
    <dbReference type="NCBI Taxonomy" id="1569283"/>
    <lineage>
        <taxon>Bacteria</taxon>
        <taxon>Pseudomonadati</taxon>
        <taxon>Pseudomonadota</taxon>
        <taxon>Alphaproteobacteria</taxon>
        <taxon>Rhodobacterales</taxon>
        <taxon>Roseobacteraceae</taxon>
        <taxon>Seohaeicola</taxon>
    </lineage>
</organism>
<name>A0A8J3GZE8_9RHOB</name>
<dbReference type="PANTHER" id="PTHR30024">
    <property type="entry name" value="ALIPHATIC SULFONATES-BINDING PROTEIN-RELATED"/>
    <property type="match status" value="1"/>
</dbReference>
<proteinExistence type="inferred from homology"/>
<dbReference type="PANTHER" id="PTHR30024:SF47">
    <property type="entry name" value="TAURINE-BINDING PERIPLASMIC PROTEIN"/>
    <property type="match status" value="1"/>
</dbReference>
<dbReference type="Pfam" id="PF09084">
    <property type="entry name" value="NMT1"/>
    <property type="match status" value="1"/>
</dbReference>
<dbReference type="Proteomes" id="UP000626220">
    <property type="component" value="Unassembled WGS sequence"/>
</dbReference>
<sequence length="343" mass="35741">MPRKRINRETTEMTLKNRLMGAVAGAAMMAAAAPAMADITVGYFLEWPMPFEYAKVMGTYDKELGTTVNWVSFDTGTAMSAAMASGDVQLSVSQGVPPFVVATSAGQDLQIVDVAVSYADNDNCVVASGLEIDKTNAGELAGKKVAVPLGTAAHYGFLKQMDHFGIDLASLEIVDMAPAEGAAALAQGSVDMACGWGGALRRSKEHGNVLLTGAEKEELGILVFDVTSAPAAFVAENGDLVAKFLKVTADANAMWADESKRAEMLPVIAKDAGMDEQATAETLATFVFPTVDDQLGAKWLGGGAQEFMKGVADVFVSAGSIPAAKPSYEGNVNLGPLKAAQGM</sequence>
<evidence type="ECO:0000259" key="5">
    <source>
        <dbReference type="Pfam" id="PF09084"/>
    </source>
</evidence>
<dbReference type="Gene3D" id="3.40.190.10">
    <property type="entry name" value="Periplasmic binding protein-like II"/>
    <property type="match status" value="2"/>
</dbReference>
<gene>
    <name evidence="6" type="ORF">GCM10017056_35640</name>
</gene>
<evidence type="ECO:0000256" key="3">
    <source>
        <dbReference type="ARBA" id="ARBA00022729"/>
    </source>
</evidence>
<accession>A0A8J3GZE8</accession>
<comment type="similarity">
    <text evidence="2">Belongs to the bacterial solute-binding protein SsuA/TauA family.</text>
</comment>